<accession>A0ACB7SBY6</accession>
<evidence type="ECO:0000313" key="1">
    <source>
        <dbReference type="EMBL" id="KAH6931203.1"/>
    </source>
</evidence>
<gene>
    <name evidence="1" type="ORF">HPB50_022797</name>
</gene>
<keyword evidence="2" id="KW-1185">Reference proteome</keyword>
<dbReference type="EMBL" id="CM023485">
    <property type="protein sequence ID" value="KAH6931203.1"/>
    <property type="molecule type" value="Genomic_DNA"/>
</dbReference>
<name>A0ACB7SBY6_HYAAI</name>
<evidence type="ECO:0000313" key="2">
    <source>
        <dbReference type="Proteomes" id="UP000821845"/>
    </source>
</evidence>
<comment type="caution">
    <text evidence="1">The sequence shown here is derived from an EMBL/GenBank/DDBJ whole genome shotgun (WGS) entry which is preliminary data.</text>
</comment>
<sequence>MGIKAVTLTLPDVHKLPARKMSMTLTLRSDRERETRYVPKATLILTLLISTALTDDRVVVSTTEGKYVAAARAFSEETVDVFLGIPYAKPPVGELRFLKPQPVSPWEGAYDATAMKDSCMQPRVPWVFEIPTALSEDCLYLNVWTPRASETAKLPVLVWFYGGIYKVGSAYETRYNAAPLVALNDVVVVSCNFRSAMFGYLNADDEGAPGNVGLWDQLMVMQWVQRNARAFGGDPDLVTLFGESSGSMAIHLHLLSPLTAGLFRRVFFMSGTQNTDADVDSVWESIRTGNAVAEALGCANPFQDLTTHPDKVLQCLRKCSASEIAEATENVTSPNMLAFLPTFNTEFVPYLPSIAAEKRLFRVVEALVSVVSNEGAFAFVMQPDKELLQDDLSGYDWENFVPAVRTVAGEFVKKRVFPLAVDYLQDAQAKDKAAFRQAAADFVGKNHFYCSSRLFSENESGINGKVYGMVFAHRSRKSTMPEWTKVVHMQEIPYFFGIPFLDSVNYDEEDQQVSLEAMRILTSFARDGKPNAPNATKWTPFSTEEPYFMWLEPRNYSMTNFFEGHACDLWRRF</sequence>
<reference evidence="1" key="1">
    <citation type="submission" date="2020-05" db="EMBL/GenBank/DDBJ databases">
        <title>Large-scale comparative analyses of tick genomes elucidate their genetic diversity and vector capacities.</title>
        <authorList>
            <person name="Jia N."/>
            <person name="Wang J."/>
            <person name="Shi W."/>
            <person name="Du L."/>
            <person name="Sun Y."/>
            <person name="Zhan W."/>
            <person name="Jiang J."/>
            <person name="Wang Q."/>
            <person name="Zhang B."/>
            <person name="Ji P."/>
            <person name="Sakyi L.B."/>
            <person name="Cui X."/>
            <person name="Yuan T."/>
            <person name="Jiang B."/>
            <person name="Yang W."/>
            <person name="Lam T.T.-Y."/>
            <person name="Chang Q."/>
            <person name="Ding S."/>
            <person name="Wang X."/>
            <person name="Zhu J."/>
            <person name="Ruan X."/>
            <person name="Zhao L."/>
            <person name="Wei J."/>
            <person name="Que T."/>
            <person name="Du C."/>
            <person name="Cheng J."/>
            <person name="Dai P."/>
            <person name="Han X."/>
            <person name="Huang E."/>
            <person name="Gao Y."/>
            <person name="Liu J."/>
            <person name="Shao H."/>
            <person name="Ye R."/>
            <person name="Li L."/>
            <person name="Wei W."/>
            <person name="Wang X."/>
            <person name="Wang C."/>
            <person name="Yang T."/>
            <person name="Huo Q."/>
            <person name="Li W."/>
            <person name="Guo W."/>
            <person name="Chen H."/>
            <person name="Zhou L."/>
            <person name="Ni X."/>
            <person name="Tian J."/>
            <person name="Zhou Y."/>
            <person name="Sheng Y."/>
            <person name="Liu T."/>
            <person name="Pan Y."/>
            <person name="Xia L."/>
            <person name="Li J."/>
            <person name="Zhao F."/>
            <person name="Cao W."/>
        </authorList>
    </citation>
    <scope>NUCLEOTIDE SEQUENCE</scope>
    <source>
        <strain evidence="1">Hyas-2018</strain>
    </source>
</reference>
<organism evidence="1 2">
    <name type="scientific">Hyalomma asiaticum</name>
    <name type="common">Tick</name>
    <dbReference type="NCBI Taxonomy" id="266040"/>
    <lineage>
        <taxon>Eukaryota</taxon>
        <taxon>Metazoa</taxon>
        <taxon>Ecdysozoa</taxon>
        <taxon>Arthropoda</taxon>
        <taxon>Chelicerata</taxon>
        <taxon>Arachnida</taxon>
        <taxon>Acari</taxon>
        <taxon>Parasitiformes</taxon>
        <taxon>Ixodida</taxon>
        <taxon>Ixodoidea</taxon>
        <taxon>Ixodidae</taxon>
        <taxon>Hyalomminae</taxon>
        <taxon>Hyalomma</taxon>
    </lineage>
</organism>
<dbReference type="Proteomes" id="UP000821845">
    <property type="component" value="Chromosome 5"/>
</dbReference>
<proteinExistence type="predicted"/>
<protein>
    <submittedName>
        <fullName evidence="1">Uncharacterized protein</fullName>
    </submittedName>
</protein>